<feature type="compositionally biased region" description="Low complexity" evidence="1">
    <location>
        <begin position="190"/>
        <end position="206"/>
    </location>
</feature>
<gene>
    <name evidence="2" type="ORF">C8Q71DRAFT_727740</name>
</gene>
<feature type="region of interest" description="Disordered" evidence="1">
    <location>
        <begin position="701"/>
        <end position="741"/>
    </location>
</feature>
<sequence>MPRTPTNATSASTPAEHGLEARPADATDNNNLSNEGRAPSPTYAQVASRPPSPRRSGSATSETTAVHKAPAPPPPTPLATESPAEAPFTQRGAAASDDEDLGWTTVKAPLKSKKSKPKKGKGKAKATVPVQQQDTQAPGLTMTPNASPKSSEPRKRRRTDYGDEGLTADKRQDAPVSLSHSSKLPLLFEQSSASSQSPAQIDSQSANEFPNEEVGMDVDSEADLRNHDFGRPNFFTRNESTGWSTPPSSRAGDFEPGPSVRPLKGHKRSNARHDLRSFIDRPINATHGSSSPAAQSRTPTQQRSSHARTPTPAAPPRIPGKFVKKRGAAKSPTQSSLRARQTSSDEEMLPTSDAPVQSDASTHDARPREPAIRHGRGRYSLYAVGNPPVQRTPSPELSPYDVLLADSDITIPPEGLLKETQGDRMDWKKKGLCLKQAKAWNDLGRGRPLIVVQFGELGAEEAGMNERAVFLVALLSRLSERNDVQVNPGHGPLEEGRYEDNKDAPPNKEPYWIAIENLPDDWCIALARAAWLRAGKYVLNFTLWRHDPPTLCAQFRSVFRFKAQSKEEYEAIVRRELLNSELMTLTLNLLEGDIERGGKWRRALLDNAFGAILDSVDVEVHNSRITSHTSEDIAFIHISSPTADWQEWITFRDAVQAHKFGSSAAGHPIPFLGRVFCGFCHSLGHPTGRCPAKLFFFPKQSLPQKQQPTQSSSAGRGGYQGGRGNGNGRGRGGRGGKMRGY</sequence>
<feature type="compositionally biased region" description="Gly residues" evidence="1">
    <location>
        <begin position="715"/>
        <end position="730"/>
    </location>
</feature>
<comment type="caution">
    <text evidence="2">The sequence shown here is derived from an EMBL/GenBank/DDBJ whole genome shotgun (WGS) entry which is preliminary data.</text>
</comment>
<dbReference type="GeneID" id="72002619"/>
<feature type="compositionally biased region" description="Basic residues" evidence="1">
    <location>
        <begin position="731"/>
        <end position="741"/>
    </location>
</feature>
<feature type="compositionally biased region" description="Polar residues" evidence="1">
    <location>
        <begin position="286"/>
        <end position="304"/>
    </location>
</feature>
<feature type="compositionally biased region" description="Polar residues" evidence="1">
    <location>
        <begin position="331"/>
        <end position="342"/>
    </location>
</feature>
<dbReference type="Proteomes" id="UP000814176">
    <property type="component" value="Unassembled WGS sequence"/>
</dbReference>
<feature type="region of interest" description="Disordered" evidence="1">
    <location>
        <begin position="485"/>
        <end position="504"/>
    </location>
</feature>
<protein>
    <submittedName>
        <fullName evidence="2">Uncharacterized protein</fullName>
    </submittedName>
</protein>
<evidence type="ECO:0000256" key="1">
    <source>
        <dbReference type="SAM" id="MobiDB-lite"/>
    </source>
</evidence>
<dbReference type="RefSeq" id="XP_047773336.1">
    <property type="nucleotide sequence ID" value="XM_047921887.1"/>
</dbReference>
<feature type="compositionally biased region" description="Basic and acidic residues" evidence="1">
    <location>
        <begin position="492"/>
        <end position="504"/>
    </location>
</feature>
<reference evidence="2 3" key="1">
    <citation type="journal article" date="2021" name="Environ. Microbiol.">
        <title>Gene family expansions and transcriptome signatures uncover fungal adaptations to wood decay.</title>
        <authorList>
            <person name="Hage H."/>
            <person name="Miyauchi S."/>
            <person name="Viragh M."/>
            <person name="Drula E."/>
            <person name="Min B."/>
            <person name="Chaduli D."/>
            <person name="Navarro D."/>
            <person name="Favel A."/>
            <person name="Norest M."/>
            <person name="Lesage-Meessen L."/>
            <person name="Balint B."/>
            <person name="Merenyi Z."/>
            <person name="de Eugenio L."/>
            <person name="Morin E."/>
            <person name="Martinez A.T."/>
            <person name="Baldrian P."/>
            <person name="Stursova M."/>
            <person name="Martinez M.J."/>
            <person name="Novotny C."/>
            <person name="Magnuson J.K."/>
            <person name="Spatafora J.W."/>
            <person name="Maurice S."/>
            <person name="Pangilinan J."/>
            <person name="Andreopoulos W."/>
            <person name="LaButti K."/>
            <person name="Hundley H."/>
            <person name="Na H."/>
            <person name="Kuo A."/>
            <person name="Barry K."/>
            <person name="Lipzen A."/>
            <person name="Henrissat B."/>
            <person name="Riley R."/>
            <person name="Ahrendt S."/>
            <person name="Nagy L.G."/>
            <person name="Grigoriev I.V."/>
            <person name="Martin F."/>
            <person name="Rosso M.N."/>
        </authorList>
    </citation>
    <scope>NUCLEOTIDE SEQUENCE [LARGE SCALE GENOMIC DNA]</scope>
    <source>
        <strain evidence="2 3">CIRM-BRFM 1785</strain>
    </source>
</reference>
<name>A0ABQ8K018_9APHY</name>
<proteinExistence type="predicted"/>
<feature type="compositionally biased region" description="Acidic residues" evidence="1">
    <location>
        <begin position="210"/>
        <end position="221"/>
    </location>
</feature>
<feature type="region of interest" description="Disordered" evidence="1">
    <location>
        <begin position="1"/>
        <end position="395"/>
    </location>
</feature>
<evidence type="ECO:0000313" key="2">
    <source>
        <dbReference type="EMBL" id="KAH9829973.1"/>
    </source>
</evidence>
<feature type="compositionally biased region" description="Basic and acidic residues" evidence="1">
    <location>
        <begin position="361"/>
        <end position="372"/>
    </location>
</feature>
<evidence type="ECO:0000313" key="3">
    <source>
        <dbReference type="Proteomes" id="UP000814176"/>
    </source>
</evidence>
<feature type="compositionally biased region" description="Low complexity" evidence="1">
    <location>
        <begin position="78"/>
        <end position="87"/>
    </location>
</feature>
<feature type="compositionally biased region" description="Polar residues" evidence="1">
    <location>
        <begin position="129"/>
        <end position="146"/>
    </location>
</feature>
<keyword evidence="3" id="KW-1185">Reference proteome</keyword>
<feature type="compositionally biased region" description="Polar residues" evidence="1">
    <location>
        <begin position="235"/>
        <end position="248"/>
    </location>
</feature>
<accession>A0ABQ8K018</accession>
<dbReference type="EMBL" id="JADCUA010000034">
    <property type="protein sequence ID" value="KAH9829973.1"/>
    <property type="molecule type" value="Genomic_DNA"/>
</dbReference>
<organism evidence="2 3">
    <name type="scientific">Rhodofomes roseus</name>
    <dbReference type="NCBI Taxonomy" id="34475"/>
    <lineage>
        <taxon>Eukaryota</taxon>
        <taxon>Fungi</taxon>
        <taxon>Dikarya</taxon>
        <taxon>Basidiomycota</taxon>
        <taxon>Agaricomycotina</taxon>
        <taxon>Agaricomycetes</taxon>
        <taxon>Polyporales</taxon>
        <taxon>Rhodofomes</taxon>
    </lineage>
</organism>
<feature type="compositionally biased region" description="Basic residues" evidence="1">
    <location>
        <begin position="110"/>
        <end position="124"/>
    </location>
</feature>
<feature type="compositionally biased region" description="Low complexity" evidence="1">
    <location>
        <begin position="1"/>
        <end position="15"/>
    </location>
</feature>
<feature type="compositionally biased region" description="Polar residues" evidence="1">
    <location>
        <begin position="701"/>
        <end position="714"/>
    </location>
</feature>